<protein>
    <submittedName>
        <fullName evidence="3">Uncharacterized protein LOC115889070</fullName>
    </submittedName>
</protein>
<evidence type="ECO:0000256" key="1">
    <source>
        <dbReference type="SAM" id="MobiDB-lite"/>
    </source>
</evidence>
<evidence type="ECO:0000313" key="2">
    <source>
        <dbReference type="Proteomes" id="UP000504635"/>
    </source>
</evidence>
<gene>
    <name evidence="3" type="primary">LOC115889070</name>
</gene>
<accession>A0A6J2YPY4</accession>
<dbReference type="AlphaFoldDB" id="A0A6J2YPY4"/>
<dbReference type="PANTHER" id="PTHR34153">
    <property type="entry name" value="SI:CH211-262H13.3-RELATED-RELATED"/>
    <property type="match status" value="1"/>
</dbReference>
<reference evidence="3" key="1">
    <citation type="submission" date="2025-08" db="UniProtKB">
        <authorList>
            <consortium name="RefSeq"/>
        </authorList>
    </citation>
    <scope>IDENTIFICATION</scope>
    <source>
        <tissue evidence="3">Gonads</tissue>
    </source>
</reference>
<dbReference type="KEGG" id="soy:115889070"/>
<feature type="compositionally biased region" description="Polar residues" evidence="1">
    <location>
        <begin position="138"/>
        <end position="168"/>
    </location>
</feature>
<dbReference type="Proteomes" id="UP000504635">
    <property type="component" value="Unplaced"/>
</dbReference>
<dbReference type="PANTHER" id="PTHR34153:SF2">
    <property type="entry name" value="SI:CH211-262H13.3-RELATED"/>
    <property type="match status" value="1"/>
</dbReference>
<evidence type="ECO:0000313" key="3">
    <source>
        <dbReference type="RefSeq" id="XP_030764845.1"/>
    </source>
</evidence>
<dbReference type="OrthoDB" id="6609483at2759"/>
<sequence length="413" mass="46450">MMSWDLVFWANKEAVDYIPSSWALDEVTYKWPLGVSQEVRQGLIDTCDPLKNIKYRTSRGIARKKGITDLQNAKTLCERALYTSSVDTTTDAETPQNLDNDSSDDQNVEPPEKTVRFSIFRKSRETPPAFTPPIATKSLGSENTTDSPKSQNTGLSKLSYNSVNSQRNSSDDDDLPLKELVVPSTSSNFHVTAEGPDDFTPSKRKSLFQENLNIKKYKVRCMAESPSVLNNGQRELDTSPFEPSVALTVSERLMLKEIKKLNWEIQDMKKTVNKIQDLLLTNNMINIESSSEEPFQLPIKNQALLESIEQHLEDEKNIELLAQRLYLCGGDNTHKSVFLLMKKLFSRDLAMLYSGSGKKGKLSFQKLSCYKAVIKAVRKRFPGATDADINKSISLYLAGAADREGGRKNRDAQ</sequence>
<dbReference type="InParanoid" id="A0A6J2YPY4"/>
<dbReference type="RefSeq" id="XP_030764845.1">
    <property type="nucleotide sequence ID" value="XM_030908985.1"/>
</dbReference>
<feature type="region of interest" description="Disordered" evidence="1">
    <location>
        <begin position="87"/>
        <end position="177"/>
    </location>
</feature>
<dbReference type="GeneID" id="115889070"/>
<name>A0A6J2YPY4_SITOR</name>
<proteinExistence type="predicted"/>
<keyword evidence="2" id="KW-1185">Reference proteome</keyword>
<organism evidence="2 3">
    <name type="scientific">Sitophilus oryzae</name>
    <name type="common">Rice weevil</name>
    <name type="synonym">Curculio oryzae</name>
    <dbReference type="NCBI Taxonomy" id="7048"/>
    <lineage>
        <taxon>Eukaryota</taxon>
        <taxon>Metazoa</taxon>
        <taxon>Ecdysozoa</taxon>
        <taxon>Arthropoda</taxon>
        <taxon>Hexapoda</taxon>
        <taxon>Insecta</taxon>
        <taxon>Pterygota</taxon>
        <taxon>Neoptera</taxon>
        <taxon>Endopterygota</taxon>
        <taxon>Coleoptera</taxon>
        <taxon>Polyphaga</taxon>
        <taxon>Cucujiformia</taxon>
        <taxon>Curculionidae</taxon>
        <taxon>Dryophthorinae</taxon>
        <taxon>Sitophilus</taxon>
    </lineage>
</organism>